<reference evidence="1" key="1">
    <citation type="journal article" date="2023" name="Plant J.">
        <title>Genome sequences and population genomics provide insights into the demographic history, inbreeding, and mutation load of two 'living fossil' tree species of Dipteronia.</title>
        <authorList>
            <person name="Feng Y."/>
            <person name="Comes H.P."/>
            <person name="Chen J."/>
            <person name="Zhu S."/>
            <person name="Lu R."/>
            <person name="Zhang X."/>
            <person name="Li P."/>
            <person name="Qiu J."/>
            <person name="Olsen K.M."/>
            <person name="Qiu Y."/>
        </authorList>
    </citation>
    <scope>NUCLEOTIDE SEQUENCE</scope>
    <source>
        <strain evidence="1">KIB01</strain>
    </source>
</reference>
<organism evidence="1 2">
    <name type="scientific">Dipteronia dyeriana</name>
    <dbReference type="NCBI Taxonomy" id="168575"/>
    <lineage>
        <taxon>Eukaryota</taxon>
        <taxon>Viridiplantae</taxon>
        <taxon>Streptophyta</taxon>
        <taxon>Embryophyta</taxon>
        <taxon>Tracheophyta</taxon>
        <taxon>Spermatophyta</taxon>
        <taxon>Magnoliopsida</taxon>
        <taxon>eudicotyledons</taxon>
        <taxon>Gunneridae</taxon>
        <taxon>Pentapetalae</taxon>
        <taxon>rosids</taxon>
        <taxon>malvids</taxon>
        <taxon>Sapindales</taxon>
        <taxon>Sapindaceae</taxon>
        <taxon>Hippocastanoideae</taxon>
        <taxon>Acereae</taxon>
        <taxon>Dipteronia</taxon>
    </lineage>
</organism>
<accession>A0AAD9THA7</accession>
<protein>
    <submittedName>
        <fullName evidence="1">Uncharacterized protein</fullName>
    </submittedName>
</protein>
<evidence type="ECO:0000313" key="1">
    <source>
        <dbReference type="EMBL" id="KAK2636125.1"/>
    </source>
</evidence>
<comment type="caution">
    <text evidence="1">The sequence shown here is derived from an EMBL/GenBank/DDBJ whole genome shotgun (WGS) entry which is preliminary data.</text>
</comment>
<proteinExistence type="predicted"/>
<gene>
    <name evidence="1" type="ORF">Ddye_030917</name>
</gene>
<keyword evidence="2" id="KW-1185">Reference proteome</keyword>
<dbReference type="AlphaFoldDB" id="A0AAD9THA7"/>
<dbReference type="Proteomes" id="UP001280121">
    <property type="component" value="Unassembled WGS sequence"/>
</dbReference>
<name>A0AAD9THA7_9ROSI</name>
<evidence type="ECO:0000313" key="2">
    <source>
        <dbReference type="Proteomes" id="UP001280121"/>
    </source>
</evidence>
<dbReference type="EMBL" id="JANJYI010000009">
    <property type="protein sequence ID" value="KAK2636125.1"/>
    <property type="molecule type" value="Genomic_DNA"/>
</dbReference>
<sequence length="188" mass="22476">MSTHQLPPRVLKLQQQQNQLPPRMCRRRCLPPRLRVLQEENLAKKAQQAELPPRMRRRCLPPRMRLLQEEKLAKATPQPELSLSHQQLESLHARVEHLTQLLNIQLHLFQSQEASIQQLLLMQQEKQPQKRVLIDHLHEPVWMENQHIQSDPQQNKFKSNVDYSKLTSFLVQKHRINLKPNSYFSYQF</sequence>